<protein>
    <submittedName>
        <fullName evidence="2">Class I SAM-dependent methyltransferase</fullName>
    </submittedName>
</protein>
<dbReference type="EMBL" id="SOIP01000298">
    <property type="protein sequence ID" value="TET80806.1"/>
    <property type="molecule type" value="Genomic_DNA"/>
</dbReference>
<feature type="domain" description="Methyltransferase type 11" evidence="1">
    <location>
        <begin position="107"/>
        <end position="156"/>
    </location>
</feature>
<dbReference type="CDD" id="cd02440">
    <property type="entry name" value="AdoMet_MTases"/>
    <property type="match status" value="1"/>
</dbReference>
<dbReference type="GO" id="GO:0032259">
    <property type="term" value="P:methylation"/>
    <property type="evidence" value="ECO:0007669"/>
    <property type="project" value="UniProtKB-KW"/>
</dbReference>
<dbReference type="Gene3D" id="3.40.50.150">
    <property type="entry name" value="Vaccinia Virus protein VP39"/>
    <property type="match status" value="1"/>
</dbReference>
<name>A0A523XNE2_UNCT6</name>
<dbReference type="GO" id="GO:0008757">
    <property type="term" value="F:S-adenosylmethionine-dependent methyltransferase activity"/>
    <property type="evidence" value="ECO:0007669"/>
    <property type="project" value="InterPro"/>
</dbReference>
<accession>A0A523XNE2</accession>
<dbReference type="AlphaFoldDB" id="A0A523XNE2"/>
<evidence type="ECO:0000259" key="1">
    <source>
        <dbReference type="Pfam" id="PF08241"/>
    </source>
</evidence>
<comment type="caution">
    <text evidence="2">The sequence shown here is derived from an EMBL/GenBank/DDBJ whole genome shotgun (WGS) entry which is preliminary data.</text>
</comment>
<proteinExistence type="predicted"/>
<dbReference type="Proteomes" id="UP000315534">
    <property type="component" value="Unassembled WGS sequence"/>
</dbReference>
<keyword evidence="2" id="KW-0808">Transferase</keyword>
<dbReference type="SUPFAM" id="SSF53335">
    <property type="entry name" value="S-adenosyl-L-methionine-dependent methyltransferases"/>
    <property type="match status" value="1"/>
</dbReference>
<keyword evidence="2" id="KW-0489">Methyltransferase</keyword>
<gene>
    <name evidence="2" type="ORF">E3J38_04955</name>
</gene>
<sequence>MPDVNELWEILYLFEKRNDKGQPGNMKKLLKQITPGPIWQLMKTVYHGVKKVQYLTVGQPFKPGETAKAKQRRTEEGFFDKYCQGKGLDIGYGGDLLAPNCKGWDREHGDAQYLHGMEDARFDFVYSSHTLEHMVNPAVALRNWWRVLKPGGYLILYIPHRDLYEKKKTLPSRWNNDHKHFFLTDTDEEPDTIGIIPLIQRTLANQKVIYAKECNADHTITDPEIHSDGEYSIEVVIKKE</sequence>
<reference evidence="2 3" key="1">
    <citation type="submission" date="2019-03" db="EMBL/GenBank/DDBJ databases">
        <title>Metabolic potential of uncultured bacteria and archaea associated with petroleum seepage in deep-sea sediments.</title>
        <authorList>
            <person name="Dong X."/>
            <person name="Hubert C."/>
        </authorList>
    </citation>
    <scope>NUCLEOTIDE SEQUENCE [LARGE SCALE GENOMIC DNA]</scope>
    <source>
        <strain evidence="2">E29_bin36</strain>
    </source>
</reference>
<dbReference type="InterPro" id="IPR029063">
    <property type="entry name" value="SAM-dependent_MTases_sf"/>
</dbReference>
<organism evidence="2 3">
    <name type="scientific">candidate division TA06 bacterium</name>
    <dbReference type="NCBI Taxonomy" id="2250710"/>
    <lineage>
        <taxon>Bacteria</taxon>
        <taxon>Bacteria division TA06</taxon>
    </lineage>
</organism>
<evidence type="ECO:0000313" key="2">
    <source>
        <dbReference type="EMBL" id="TET80806.1"/>
    </source>
</evidence>
<dbReference type="InterPro" id="IPR013216">
    <property type="entry name" value="Methyltransf_11"/>
</dbReference>
<dbReference type="Pfam" id="PF08241">
    <property type="entry name" value="Methyltransf_11"/>
    <property type="match status" value="1"/>
</dbReference>
<evidence type="ECO:0000313" key="3">
    <source>
        <dbReference type="Proteomes" id="UP000315534"/>
    </source>
</evidence>